<dbReference type="AlphaFoldDB" id="A0A7C3PDD9"/>
<protein>
    <recommendedName>
        <fullName evidence="7">Endolytic murein transglycosylase</fullName>
        <ecNumber evidence="7">4.2.2.29</ecNumber>
    </recommendedName>
    <alternativeName>
        <fullName evidence="7">Peptidoglycan lytic transglycosylase</fullName>
    </alternativeName>
    <alternativeName>
        <fullName evidence="7">Peptidoglycan polymerization terminase</fullName>
    </alternativeName>
</protein>
<dbReference type="Gene3D" id="3.30.160.60">
    <property type="entry name" value="Classic Zinc Finger"/>
    <property type="match status" value="1"/>
</dbReference>
<dbReference type="GO" id="GO:0008932">
    <property type="term" value="F:lytic endotransglycosylase activity"/>
    <property type="evidence" value="ECO:0007669"/>
    <property type="project" value="UniProtKB-UniRule"/>
</dbReference>
<evidence type="ECO:0000313" key="8">
    <source>
        <dbReference type="EMBL" id="HFM96338.1"/>
    </source>
</evidence>
<dbReference type="PANTHER" id="PTHR30518">
    <property type="entry name" value="ENDOLYTIC MUREIN TRANSGLYCOSYLASE"/>
    <property type="match status" value="1"/>
</dbReference>
<evidence type="ECO:0000256" key="5">
    <source>
        <dbReference type="ARBA" id="ARBA00023239"/>
    </source>
</evidence>
<reference evidence="8" key="1">
    <citation type="journal article" date="2020" name="mSystems">
        <title>Genome- and Community-Level Interaction Insights into Carbon Utilization and Element Cycling Functions of Hydrothermarchaeota in Hydrothermal Sediment.</title>
        <authorList>
            <person name="Zhou Z."/>
            <person name="Liu Y."/>
            <person name="Xu W."/>
            <person name="Pan J."/>
            <person name="Luo Z.H."/>
            <person name="Li M."/>
        </authorList>
    </citation>
    <scope>NUCLEOTIDE SEQUENCE [LARGE SCALE GENOMIC DNA]</scope>
    <source>
        <strain evidence="8">SpSt-418</strain>
    </source>
</reference>
<evidence type="ECO:0000256" key="3">
    <source>
        <dbReference type="ARBA" id="ARBA00022989"/>
    </source>
</evidence>
<gene>
    <name evidence="7 8" type="primary">mltG</name>
    <name evidence="8" type="ORF">ENR64_00960</name>
</gene>
<keyword evidence="2 7" id="KW-0812">Transmembrane</keyword>
<comment type="caution">
    <text evidence="8">The sequence shown here is derived from an EMBL/GenBank/DDBJ whole genome shotgun (WGS) entry which is preliminary data.</text>
</comment>
<comment type="catalytic activity">
    <reaction evidence="7">
        <text>a peptidoglycan chain = a peptidoglycan chain with N-acetyl-1,6-anhydromuramyl-[peptide] at the reducing end + a peptidoglycan chain with N-acetylglucosamine at the non-reducing end.</text>
        <dbReference type="EC" id="4.2.2.29"/>
    </reaction>
</comment>
<organism evidence="8">
    <name type="scientific">Oscillatoriales cyanobacterium SpSt-418</name>
    <dbReference type="NCBI Taxonomy" id="2282169"/>
    <lineage>
        <taxon>Bacteria</taxon>
        <taxon>Bacillati</taxon>
        <taxon>Cyanobacteriota</taxon>
        <taxon>Cyanophyceae</taxon>
        <taxon>Oscillatoriophycideae</taxon>
        <taxon>Oscillatoriales</taxon>
    </lineage>
</organism>
<keyword evidence="1 7" id="KW-1003">Cell membrane</keyword>
<dbReference type="InterPro" id="IPR003770">
    <property type="entry name" value="MLTG-like"/>
</dbReference>
<dbReference type="NCBIfam" id="TIGR00247">
    <property type="entry name" value="endolytic transglycosylase MltG"/>
    <property type="match status" value="1"/>
</dbReference>
<dbReference type="EMBL" id="DSRU01000017">
    <property type="protein sequence ID" value="HFM96338.1"/>
    <property type="molecule type" value="Genomic_DNA"/>
</dbReference>
<comment type="function">
    <text evidence="7">Functions as a peptidoglycan terminase that cleaves nascent peptidoglycan strands endolytically to terminate their elongation.</text>
</comment>
<evidence type="ECO:0000256" key="7">
    <source>
        <dbReference type="HAMAP-Rule" id="MF_02065"/>
    </source>
</evidence>
<dbReference type="Gene3D" id="3.30.1490.480">
    <property type="entry name" value="Endolytic murein transglycosylase"/>
    <property type="match status" value="1"/>
</dbReference>
<feature type="site" description="Important for catalytic activity" evidence="7">
    <location>
        <position position="235"/>
    </location>
</feature>
<evidence type="ECO:0000256" key="2">
    <source>
        <dbReference type="ARBA" id="ARBA00022692"/>
    </source>
</evidence>
<proteinExistence type="inferred from homology"/>
<sequence length="364" mass="40947">MKLPVTKWILLFLAVPIAAVSIGSWQLMNWWSKVSAAPVTPETTAKVIKYQIKEGSTAQQIGRELESLGVIRSSQAWDLWSRWIAMQEPDGSYQAGTYELSTADSLEKNARKIWEGEVAQLSFTIPEGWNIRQMAAYFEDQGFFTAKEFLAAAERFDTKDFPWLPKITKGYPRLEGYLYPDTYQVAAGTLKPEDVIRQMLTQFEQVALPVYQKEKGKTNLSLAEWVTLGSIVEREAVVASERNLIAGVFTNRLKQSIPLASDPTVEYAFGITQTPDRPLTFQQVQTPHPYNTYVNAGLPPTPIASPGVESLKATLNPQKTDYLYFVAKYDGTHVFSRTMEEHLAAQDAIHDKREAEKKPESVAN</sequence>
<name>A0A7C3PDD9_9CYAN</name>
<dbReference type="GO" id="GO:0071555">
    <property type="term" value="P:cell wall organization"/>
    <property type="evidence" value="ECO:0007669"/>
    <property type="project" value="UniProtKB-KW"/>
</dbReference>
<dbReference type="GO" id="GO:0009252">
    <property type="term" value="P:peptidoglycan biosynthetic process"/>
    <property type="evidence" value="ECO:0007669"/>
    <property type="project" value="UniProtKB-UniRule"/>
</dbReference>
<dbReference type="EC" id="4.2.2.29" evidence="7"/>
<evidence type="ECO:0000256" key="4">
    <source>
        <dbReference type="ARBA" id="ARBA00023136"/>
    </source>
</evidence>
<comment type="similarity">
    <text evidence="7">Belongs to the transglycosylase MltG family.</text>
</comment>
<dbReference type="PANTHER" id="PTHR30518:SF2">
    <property type="entry name" value="ENDOLYTIC MUREIN TRANSGLYCOSYLASE"/>
    <property type="match status" value="1"/>
</dbReference>
<keyword evidence="3 7" id="KW-1133">Transmembrane helix</keyword>
<accession>A0A7C3PDD9</accession>
<dbReference type="GO" id="GO:0005886">
    <property type="term" value="C:plasma membrane"/>
    <property type="evidence" value="ECO:0007669"/>
    <property type="project" value="UniProtKB-UniRule"/>
</dbReference>
<evidence type="ECO:0000256" key="6">
    <source>
        <dbReference type="ARBA" id="ARBA00023316"/>
    </source>
</evidence>
<keyword evidence="6 7" id="KW-0961">Cell wall biogenesis/degradation</keyword>
<dbReference type="Pfam" id="PF02618">
    <property type="entry name" value="YceG"/>
    <property type="match status" value="1"/>
</dbReference>
<keyword evidence="5 7" id="KW-0456">Lyase</keyword>
<dbReference type="HAMAP" id="MF_02065">
    <property type="entry name" value="MltG"/>
    <property type="match status" value="1"/>
</dbReference>
<keyword evidence="4 7" id="KW-0472">Membrane</keyword>
<dbReference type="CDD" id="cd08010">
    <property type="entry name" value="MltG_like"/>
    <property type="match status" value="1"/>
</dbReference>
<evidence type="ECO:0000256" key="1">
    <source>
        <dbReference type="ARBA" id="ARBA00022475"/>
    </source>
</evidence>